<keyword evidence="6" id="KW-0031">Aminopeptidase</keyword>
<dbReference type="CDD" id="cd09602">
    <property type="entry name" value="M1_APN"/>
    <property type="match status" value="1"/>
</dbReference>
<proteinExistence type="inferred from homology"/>
<dbReference type="Pfam" id="PF17900">
    <property type="entry name" value="Peptidase_M1_N"/>
    <property type="match status" value="1"/>
</dbReference>
<dbReference type="Gene3D" id="2.60.40.1730">
    <property type="entry name" value="tricorn interacting facor f3 domain"/>
    <property type="match status" value="1"/>
</dbReference>
<keyword evidence="10" id="KW-0862">Zinc</keyword>
<dbReference type="Pfam" id="PF01433">
    <property type="entry name" value="Peptidase_M1"/>
    <property type="match status" value="1"/>
</dbReference>
<evidence type="ECO:0000256" key="3">
    <source>
        <dbReference type="ARBA" id="ARBA00010136"/>
    </source>
</evidence>
<feature type="compositionally biased region" description="Basic residues" evidence="14">
    <location>
        <begin position="584"/>
        <end position="595"/>
    </location>
</feature>
<keyword evidence="18" id="KW-1185">Reference proteome</keyword>
<accession>A0ABQ6IFX7</accession>
<reference evidence="18" key="1">
    <citation type="journal article" date="2019" name="Int. J. Syst. Evol. Microbiol.">
        <title>The Global Catalogue of Microorganisms (GCM) 10K type strain sequencing project: providing services to taxonomists for standard genome sequencing and annotation.</title>
        <authorList>
            <consortium name="The Broad Institute Genomics Platform"/>
            <consortium name="The Broad Institute Genome Sequencing Center for Infectious Disease"/>
            <person name="Wu L."/>
            <person name="Ma J."/>
        </authorList>
    </citation>
    <scope>NUCLEOTIDE SEQUENCE [LARGE SCALE GENOMIC DNA]</scope>
    <source>
        <strain evidence="18">NBRC 112299</strain>
    </source>
</reference>
<keyword evidence="8" id="KW-0479">Metal-binding</keyword>
<evidence type="ECO:0000313" key="18">
    <source>
        <dbReference type="Proteomes" id="UP001157125"/>
    </source>
</evidence>
<dbReference type="PRINTS" id="PR00756">
    <property type="entry name" value="ALADIPTASE"/>
</dbReference>
<evidence type="ECO:0000256" key="14">
    <source>
        <dbReference type="SAM" id="MobiDB-lite"/>
    </source>
</evidence>
<comment type="similarity">
    <text evidence="3">Belongs to the peptidase M1 family.</text>
</comment>
<feature type="compositionally biased region" description="Basic and acidic residues" evidence="14">
    <location>
        <begin position="668"/>
        <end position="682"/>
    </location>
</feature>
<evidence type="ECO:0000256" key="9">
    <source>
        <dbReference type="ARBA" id="ARBA00022801"/>
    </source>
</evidence>
<dbReference type="Gene3D" id="1.10.390.10">
    <property type="entry name" value="Neutral Protease Domain 2"/>
    <property type="match status" value="1"/>
</dbReference>
<evidence type="ECO:0000259" key="15">
    <source>
        <dbReference type="Pfam" id="PF01433"/>
    </source>
</evidence>
<dbReference type="Proteomes" id="UP001157125">
    <property type="component" value="Unassembled WGS sequence"/>
</dbReference>
<evidence type="ECO:0000256" key="12">
    <source>
        <dbReference type="ARBA" id="ARBA00029811"/>
    </source>
</evidence>
<dbReference type="PANTHER" id="PTHR11533:SF174">
    <property type="entry name" value="PUROMYCIN-SENSITIVE AMINOPEPTIDASE-RELATED"/>
    <property type="match status" value="1"/>
</dbReference>
<evidence type="ECO:0000256" key="1">
    <source>
        <dbReference type="ARBA" id="ARBA00000098"/>
    </source>
</evidence>
<evidence type="ECO:0000313" key="17">
    <source>
        <dbReference type="EMBL" id="GMA36804.1"/>
    </source>
</evidence>
<sequence length="698" mass="76160">MATTLTRDEATARAAVLSSAEYRVTFNFTGGGDTFRSTSTVIFDAARESSTFLDLVGRAHRITVNGEEHDPSIVHVDDRIHLSGLHGPTEVTVEAECDYRTTGQGIHRFIDPVTDEWYLYSQFATDDARAAFAVFDQPDIKGTFQFTVTAPSAWQVISNTVQPQPVQAGDGALTWEFSPTVPLPCYAAAVVAGPYVYEETVLQSAKGPIPARVYGRSEVRDHLAAARLFADVQAGIELFERIFATEFPYDSYDQIYVPQYNWGAMENAGCVTISEDRLLFRTEVSESELEGRTVTVLHELAHMWFGDLVTMRWWDDLWLNESFADFVATHAATQVTEYADAWVSFGAGRKSVGYVQDRLPTTHPVLGDVPTVEAVTGTFDMITYAKGASALRRSPRRSTCRCSSRAWPPTCTRTTTAMRHWRTSSRSLESASGRDLSGWSRAWLETPGVTTLSAQVTTDNAEAVTSLIVDEEVPEGAIHHPHRLVIGAYTLGDDGLTRAWKVAADVAGASTPISEAVGKVAPDLLLVNDGDLTYAKVRLDARSLATVEAHIAEPRRPDGSAPGVGLDVARVPRRRSARAPLRGRGSRGRGHHHQLRGPGCPSHHHRDGDPPLRSPGHQGGASQGRPRSACGNLLGEAKPGSDAQLHLLRGFASLVTTDEQAQIAAEAPGRHHGDQRPRDRLRTRMGPGHRSRTGGPHR</sequence>
<evidence type="ECO:0000256" key="7">
    <source>
        <dbReference type="ARBA" id="ARBA00022670"/>
    </source>
</evidence>
<evidence type="ECO:0000256" key="10">
    <source>
        <dbReference type="ARBA" id="ARBA00022833"/>
    </source>
</evidence>
<dbReference type="InterPro" id="IPR014782">
    <property type="entry name" value="Peptidase_M1_dom"/>
</dbReference>
<dbReference type="InterPro" id="IPR045357">
    <property type="entry name" value="Aminopeptidase_N-like_N"/>
</dbReference>
<feature type="region of interest" description="Disordered" evidence="14">
    <location>
        <begin position="659"/>
        <end position="698"/>
    </location>
</feature>
<dbReference type="InterPro" id="IPR001930">
    <property type="entry name" value="Peptidase_M1"/>
</dbReference>
<evidence type="ECO:0000256" key="4">
    <source>
        <dbReference type="ARBA" id="ARBA00012564"/>
    </source>
</evidence>
<dbReference type="EMBL" id="BSUN01000001">
    <property type="protein sequence ID" value="GMA36804.1"/>
    <property type="molecule type" value="Genomic_DNA"/>
</dbReference>
<dbReference type="InterPro" id="IPR042097">
    <property type="entry name" value="Aminopeptidase_N-like_N_sf"/>
</dbReference>
<dbReference type="InterPro" id="IPR050344">
    <property type="entry name" value="Peptidase_M1_aminopeptidases"/>
</dbReference>
<dbReference type="InterPro" id="IPR027268">
    <property type="entry name" value="Peptidase_M4/M1_CTD_sf"/>
</dbReference>
<keyword evidence="9" id="KW-0378">Hydrolase</keyword>
<protein>
    <recommendedName>
        <fullName evidence="5">Aminopeptidase N</fullName>
        <ecNumber evidence="4">3.4.11.2</ecNumber>
    </recommendedName>
    <alternativeName>
        <fullName evidence="12">Alanine aminopeptidase</fullName>
    </alternativeName>
    <alternativeName>
        <fullName evidence="13">Lysyl aminopeptidase</fullName>
    </alternativeName>
</protein>
<gene>
    <name evidence="17" type="ORF">GCM10025876_30080</name>
</gene>
<comment type="cofactor">
    <cofactor evidence="2">
        <name>Zn(2+)</name>
        <dbReference type="ChEBI" id="CHEBI:29105"/>
    </cofactor>
</comment>
<evidence type="ECO:0000256" key="8">
    <source>
        <dbReference type="ARBA" id="ARBA00022723"/>
    </source>
</evidence>
<feature type="region of interest" description="Disordered" evidence="14">
    <location>
        <begin position="553"/>
        <end position="637"/>
    </location>
</feature>
<evidence type="ECO:0000256" key="2">
    <source>
        <dbReference type="ARBA" id="ARBA00001947"/>
    </source>
</evidence>
<evidence type="ECO:0000256" key="11">
    <source>
        <dbReference type="ARBA" id="ARBA00023049"/>
    </source>
</evidence>
<dbReference type="PANTHER" id="PTHR11533">
    <property type="entry name" value="PROTEASE M1 ZINC METALLOPROTEASE"/>
    <property type="match status" value="1"/>
</dbReference>
<evidence type="ECO:0000259" key="16">
    <source>
        <dbReference type="Pfam" id="PF17900"/>
    </source>
</evidence>
<organism evidence="17 18">
    <name type="scientific">Demequina litorisediminis</name>
    <dbReference type="NCBI Taxonomy" id="1849022"/>
    <lineage>
        <taxon>Bacteria</taxon>
        <taxon>Bacillati</taxon>
        <taxon>Actinomycetota</taxon>
        <taxon>Actinomycetes</taxon>
        <taxon>Micrococcales</taxon>
        <taxon>Demequinaceae</taxon>
        <taxon>Demequina</taxon>
    </lineage>
</organism>
<comment type="catalytic activity">
    <reaction evidence="1">
        <text>Release of an N-terminal amino acid, Xaa-|-Yaa- from a peptide, amide or arylamide. Xaa is preferably Ala, but may be most amino acids including Pro (slow action). When a terminal hydrophobic residue is followed by a prolyl residue, the two may be released as an intact Xaa-Pro dipeptide.</text>
        <dbReference type="EC" id="3.4.11.2"/>
    </reaction>
</comment>
<dbReference type="EC" id="3.4.11.2" evidence="4"/>
<name>A0ABQ6IFX7_9MICO</name>
<keyword evidence="11" id="KW-0482">Metalloprotease</keyword>
<dbReference type="SUPFAM" id="SSF55486">
    <property type="entry name" value="Metalloproteases ('zincins'), catalytic domain"/>
    <property type="match status" value="1"/>
</dbReference>
<dbReference type="RefSeq" id="WP_284328766.1">
    <property type="nucleotide sequence ID" value="NZ_BSUN01000001.1"/>
</dbReference>
<keyword evidence="7" id="KW-0645">Protease</keyword>
<dbReference type="SUPFAM" id="SSF63737">
    <property type="entry name" value="Leukotriene A4 hydrolase N-terminal domain"/>
    <property type="match status" value="1"/>
</dbReference>
<evidence type="ECO:0000256" key="5">
    <source>
        <dbReference type="ARBA" id="ARBA00015611"/>
    </source>
</evidence>
<feature type="domain" description="Peptidase M1 membrane alanine aminopeptidase" evidence="15">
    <location>
        <begin position="233"/>
        <end position="392"/>
    </location>
</feature>
<feature type="compositionally biased region" description="Basic residues" evidence="14">
    <location>
        <begin position="683"/>
        <end position="698"/>
    </location>
</feature>
<comment type="caution">
    <text evidence="17">The sequence shown here is derived from an EMBL/GenBank/DDBJ whole genome shotgun (WGS) entry which is preliminary data.</text>
</comment>
<feature type="domain" description="Aminopeptidase N-like N-terminal" evidence="16">
    <location>
        <begin position="86"/>
        <end position="186"/>
    </location>
</feature>
<evidence type="ECO:0000256" key="6">
    <source>
        <dbReference type="ARBA" id="ARBA00022438"/>
    </source>
</evidence>
<evidence type="ECO:0000256" key="13">
    <source>
        <dbReference type="ARBA" id="ARBA00031533"/>
    </source>
</evidence>